<evidence type="ECO:0000256" key="5">
    <source>
        <dbReference type="ARBA" id="ARBA00023136"/>
    </source>
</evidence>
<keyword evidence="7" id="KW-1185">Reference proteome</keyword>
<dbReference type="GO" id="GO:0008417">
    <property type="term" value="F:fucosyltransferase activity"/>
    <property type="evidence" value="ECO:0007669"/>
    <property type="project" value="InterPro"/>
</dbReference>
<evidence type="ECO:0000256" key="1">
    <source>
        <dbReference type="ARBA" id="ARBA00022475"/>
    </source>
</evidence>
<dbReference type="EMBL" id="FOVO01000001">
    <property type="protein sequence ID" value="SFN33733.1"/>
    <property type="molecule type" value="Genomic_DNA"/>
</dbReference>
<evidence type="ECO:0000256" key="3">
    <source>
        <dbReference type="ARBA" id="ARBA00022676"/>
    </source>
</evidence>
<dbReference type="NCBIfam" id="NF002753">
    <property type="entry name" value="PRK02797.1-2"/>
    <property type="match status" value="1"/>
</dbReference>
<protein>
    <submittedName>
        <fullName evidence="6">dTDP-N-acetylfucosamine:lipid II N-acetylfucosaminyltransferase</fullName>
    </submittedName>
</protein>
<evidence type="ECO:0000313" key="6">
    <source>
        <dbReference type="EMBL" id="SFN33733.1"/>
    </source>
</evidence>
<evidence type="ECO:0000313" key="7">
    <source>
        <dbReference type="Proteomes" id="UP000199011"/>
    </source>
</evidence>
<sequence length="372" mass="43201">MTTLIHVLGSDIPHHNQTLLRFFNDVLAQEIHFPAKPCFMVVSKDHTWLSNYPNLAISLYHSKSDLSQVVIEKAKADRTVRFFFHGQFNAALWLALLVGKIKRHQFLWHVWGADLYEESRQLKFRLFYLLRRLAQKRVGHIFATSGDLRYFFQNCTRRCVPRSNQGKLDVPSSLLYFPIRMDPALTVTEKTWSSEGITILLGNSGDQSNRHIEALHKIHRQFGDEAIVIIPMGYPDNNQAYIQSVEQTALSLFPVQNVRILKDKLAFDEYLSLLRQCDLGYFIFKRQQGIGTLCLLVQFAIPFVLSRQNPFWHDLTEQQIPVLFEGDELNKHWVQEAQRQMLSLDKKTIAFFDPNFIEGWKIALSDASGEYQ</sequence>
<keyword evidence="4 6" id="KW-0808">Transferase</keyword>
<dbReference type="RefSeq" id="WP_092516711.1">
    <property type="nucleotide sequence ID" value="NZ_CAWRAH010000084.1"/>
</dbReference>
<dbReference type="OrthoDB" id="6532169at2"/>
<dbReference type="GO" id="GO:0009246">
    <property type="term" value="P:enterobacterial common antigen biosynthetic process"/>
    <property type="evidence" value="ECO:0007669"/>
    <property type="project" value="InterPro"/>
</dbReference>
<evidence type="ECO:0000256" key="2">
    <source>
        <dbReference type="ARBA" id="ARBA00022519"/>
    </source>
</evidence>
<proteinExistence type="predicted"/>
<dbReference type="STRING" id="53341.SAMN05421579_10129"/>
<keyword evidence="1" id="KW-1003">Cell membrane</keyword>
<keyword evidence="3" id="KW-0328">Glycosyltransferase</keyword>
<dbReference type="Pfam" id="PF07429">
    <property type="entry name" value="Glyco_transf_56"/>
    <property type="match status" value="1"/>
</dbReference>
<keyword evidence="5" id="KW-0472">Membrane</keyword>
<evidence type="ECO:0000256" key="4">
    <source>
        <dbReference type="ARBA" id="ARBA00022679"/>
    </source>
</evidence>
<reference evidence="7" key="1">
    <citation type="submission" date="2016-10" db="EMBL/GenBank/DDBJ databases">
        <authorList>
            <person name="Varghese N."/>
            <person name="Submissions S."/>
        </authorList>
    </citation>
    <scope>NUCLEOTIDE SEQUENCE [LARGE SCALE GENOMIC DNA]</scope>
    <source>
        <strain evidence="7">DSM 16522</strain>
    </source>
</reference>
<name>A0A1I4Y7L4_9GAMM</name>
<gene>
    <name evidence="6" type="ORF">SAMN05421579_10129</name>
</gene>
<dbReference type="InterPro" id="IPR009993">
    <property type="entry name" value="WecF"/>
</dbReference>
<keyword evidence="2" id="KW-0997">Cell inner membrane</keyword>
<organism evidence="6 7">
    <name type="scientific">Xenorhabdus japonica</name>
    <dbReference type="NCBI Taxonomy" id="53341"/>
    <lineage>
        <taxon>Bacteria</taxon>
        <taxon>Pseudomonadati</taxon>
        <taxon>Pseudomonadota</taxon>
        <taxon>Gammaproteobacteria</taxon>
        <taxon>Enterobacterales</taxon>
        <taxon>Morganellaceae</taxon>
        <taxon>Xenorhabdus</taxon>
    </lineage>
</organism>
<dbReference type="Proteomes" id="UP000199011">
    <property type="component" value="Unassembled WGS sequence"/>
</dbReference>
<dbReference type="AlphaFoldDB" id="A0A1I4Y7L4"/>
<accession>A0A1I4Y7L4</accession>